<keyword evidence="4" id="KW-0963">Cytoplasm</keyword>
<dbReference type="InterPro" id="IPR007317">
    <property type="entry name" value="GET4"/>
</dbReference>
<evidence type="ECO:0000256" key="4">
    <source>
        <dbReference type="ARBA" id="ARBA00022490"/>
    </source>
</evidence>
<evidence type="ECO:0000313" key="7">
    <source>
        <dbReference type="WBParaSite" id="PSU_v2.g13139.t1"/>
    </source>
</evidence>
<dbReference type="Proteomes" id="UP000887577">
    <property type="component" value="Unplaced"/>
</dbReference>
<dbReference type="PANTHER" id="PTHR12875">
    <property type="entry name" value="GOLGI TO ER TRAFFIC PROTEIN 4 HOMOLOG"/>
    <property type="match status" value="1"/>
</dbReference>
<keyword evidence="6" id="KW-1185">Reference proteome</keyword>
<keyword evidence="3" id="KW-0813">Transport</keyword>
<dbReference type="AlphaFoldDB" id="A0A914Y112"/>
<evidence type="ECO:0000313" key="6">
    <source>
        <dbReference type="Proteomes" id="UP000887577"/>
    </source>
</evidence>
<proteinExistence type="inferred from homology"/>
<accession>A0A914Y112</accession>
<dbReference type="Pfam" id="PF04190">
    <property type="entry name" value="GET4"/>
    <property type="match status" value="1"/>
</dbReference>
<evidence type="ECO:0000256" key="3">
    <source>
        <dbReference type="ARBA" id="ARBA00022448"/>
    </source>
</evidence>
<protein>
    <submittedName>
        <fullName evidence="7">Golgi to ER traffic protein 4</fullName>
    </submittedName>
</protein>
<sequence>MPKFDKLKQKIESALKEKNTYEALQIYRTIRNRCKDEEQALECLDLLSDGIQHFAKEKEETTLIDLAEVYADTLVSLHVTTSEKIYSQIETILSLLPSFLSKHDPTSPSNVDVRSKFTNEIFKWSRQISTLTFRKQRGDPKLHKIFAKVHWQQGTHNVARLHFLLANDPQEFAKFMIDYTTNHDESEHDESDNYAAQAVFQLLTYKKLRIAQTFFSFYCRDHPNIRETFPFKKSPLLNFVWLILSALQEKNFNHFVYLIEKYNPIMIMYCDFKSHLDKIAQLYFKAPSKSSSMGGGMFGELLKGFMPAGSDGSASGDNYSADEEFSNETFMKMSNSIQEQHSKDFYKQNMEADRVNPPGLITEPDMYEDARDDAETAPAAATAAVEMDLD</sequence>
<feature type="region of interest" description="Disordered" evidence="5">
    <location>
        <begin position="352"/>
        <end position="390"/>
    </location>
</feature>
<evidence type="ECO:0000256" key="2">
    <source>
        <dbReference type="ARBA" id="ARBA00005351"/>
    </source>
</evidence>
<dbReference type="WBParaSite" id="PSU_v2.g13139.t1">
    <property type="protein sequence ID" value="PSU_v2.g13139.t1"/>
    <property type="gene ID" value="PSU_v2.g13139"/>
</dbReference>
<dbReference type="InterPro" id="IPR011990">
    <property type="entry name" value="TPR-like_helical_dom_sf"/>
</dbReference>
<evidence type="ECO:0000256" key="5">
    <source>
        <dbReference type="SAM" id="MobiDB-lite"/>
    </source>
</evidence>
<dbReference type="Gene3D" id="1.25.40.10">
    <property type="entry name" value="Tetratricopeptide repeat domain"/>
    <property type="match status" value="1"/>
</dbReference>
<dbReference type="GO" id="GO:0071818">
    <property type="term" value="C:BAT3 complex"/>
    <property type="evidence" value="ECO:0007669"/>
    <property type="project" value="TreeGrafter"/>
</dbReference>
<dbReference type="GO" id="GO:0045048">
    <property type="term" value="P:protein insertion into ER membrane"/>
    <property type="evidence" value="ECO:0007669"/>
    <property type="project" value="InterPro"/>
</dbReference>
<reference evidence="7" key="1">
    <citation type="submission" date="2022-11" db="UniProtKB">
        <authorList>
            <consortium name="WormBaseParasite"/>
        </authorList>
    </citation>
    <scope>IDENTIFICATION</scope>
</reference>
<comment type="subcellular location">
    <subcellularLocation>
        <location evidence="1">Cytoplasm</location>
        <location evidence="1">Cytosol</location>
    </subcellularLocation>
</comment>
<dbReference type="PANTHER" id="PTHR12875:SF0">
    <property type="entry name" value="GOLGI TO ER TRAFFIC PROTEIN 4 HOMOLOG"/>
    <property type="match status" value="1"/>
</dbReference>
<evidence type="ECO:0000256" key="1">
    <source>
        <dbReference type="ARBA" id="ARBA00004514"/>
    </source>
</evidence>
<dbReference type="FunFam" id="1.25.40.10:FF:000060">
    <property type="entry name" value="Golgi to ER traffic protein 4 homolog"/>
    <property type="match status" value="1"/>
</dbReference>
<comment type="similarity">
    <text evidence="2">Belongs to the GET4 family.</text>
</comment>
<organism evidence="6 7">
    <name type="scientific">Panagrolaimus superbus</name>
    <dbReference type="NCBI Taxonomy" id="310955"/>
    <lineage>
        <taxon>Eukaryota</taxon>
        <taxon>Metazoa</taxon>
        <taxon>Ecdysozoa</taxon>
        <taxon>Nematoda</taxon>
        <taxon>Chromadorea</taxon>
        <taxon>Rhabditida</taxon>
        <taxon>Tylenchina</taxon>
        <taxon>Panagrolaimomorpha</taxon>
        <taxon>Panagrolaimoidea</taxon>
        <taxon>Panagrolaimidae</taxon>
        <taxon>Panagrolaimus</taxon>
    </lineage>
</organism>
<name>A0A914Y112_9BILA</name>